<feature type="non-terminal residue" evidence="1">
    <location>
        <position position="35"/>
    </location>
</feature>
<name>X0UAM3_9ZZZZ</name>
<organism evidence="1">
    <name type="scientific">marine sediment metagenome</name>
    <dbReference type="NCBI Taxonomy" id="412755"/>
    <lineage>
        <taxon>unclassified sequences</taxon>
        <taxon>metagenomes</taxon>
        <taxon>ecological metagenomes</taxon>
    </lineage>
</organism>
<reference evidence="1" key="1">
    <citation type="journal article" date="2014" name="Front. Microbiol.">
        <title>High frequency of phylogenetically diverse reductive dehalogenase-homologous genes in deep subseafloor sedimentary metagenomes.</title>
        <authorList>
            <person name="Kawai M."/>
            <person name="Futagami T."/>
            <person name="Toyoda A."/>
            <person name="Takaki Y."/>
            <person name="Nishi S."/>
            <person name="Hori S."/>
            <person name="Arai W."/>
            <person name="Tsubouchi T."/>
            <person name="Morono Y."/>
            <person name="Uchiyama I."/>
            <person name="Ito T."/>
            <person name="Fujiyama A."/>
            <person name="Inagaki F."/>
            <person name="Takami H."/>
        </authorList>
    </citation>
    <scope>NUCLEOTIDE SEQUENCE</scope>
    <source>
        <strain evidence="1">Expedition CK06-06</strain>
    </source>
</reference>
<dbReference type="EMBL" id="BARS01021374">
    <property type="protein sequence ID" value="GAG02879.1"/>
    <property type="molecule type" value="Genomic_DNA"/>
</dbReference>
<accession>X0UAM3</accession>
<sequence>MSDGLLTDLGLPSDAYTRAIREGTGFERVTRRGRP</sequence>
<evidence type="ECO:0000313" key="1">
    <source>
        <dbReference type="EMBL" id="GAG02879.1"/>
    </source>
</evidence>
<dbReference type="AlphaFoldDB" id="X0UAM3"/>
<protein>
    <submittedName>
        <fullName evidence="1">Uncharacterized protein</fullName>
    </submittedName>
</protein>
<proteinExistence type="predicted"/>
<gene>
    <name evidence="1" type="ORF">S01H1_34340</name>
</gene>
<comment type="caution">
    <text evidence="1">The sequence shown here is derived from an EMBL/GenBank/DDBJ whole genome shotgun (WGS) entry which is preliminary data.</text>
</comment>